<dbReference type="GeneID" id="77727462"/>
<protein>
    <recommendedName>
        <fullName evidence="1">Glycosyl transferase CAP10 domain-containing protein</fullName>
    </recommendedName>
</protein>
<feature type="domain" description="Glycosyl transferase CAP10" evidence="1">
    <location>
        <begin position="208"/>
        <end position="457"/>
    </location>
</feature>
<dbReference type="InterPro" id="IPR051091">
    <property type="entry name" value="O-Glucosyltr/Glycosyltrsf_90"/>
</dbReference>
<dbReference type="AlphaFoldDB" id="A0AA38HG65"/>
<organism evidence="2 3">
    <name type="scientific">Dioszegia hungarica</name>
    <dbReference type="NCBI Taxonomy" id="4972"/>
    <lineage>
        <taxon>Eukaryota</taxon>
        <taxon>Fungi</taxon>
        <taxon>Dikarya</taxon>
        <taxon>Basidiomycota</taxon>
        <taxon>Agaricomycotina</taxon>
        <taxon>Tremellomycetes</taxon>
        <taxon>Tremellales</taxon>
        <taxon>Bulleribasidiaceae</taxon>
        <taxon>Dioszegia</taxon>
    </lineage>
</organism>
<dbReference type="RefSeq" id="XP_052948826.1">
    <property type="nucleotide sequence ID" value="XM_053088257.1"/>
</dbReference>
<dbReference type="InterPro" id="IPR006598">
    <property type="entry name" value="CAP10"/>
</dbReference>
<evidence type="ECO:0000313" key="2">
    <source>
        <dbReference type="EMBL" id="KAI9639049.1"/>
    </source>
</evidence>
<comment type="caution">
    <text evidence="2">The sequence shown here is derived from an EMBL/GenBank/DDBJ whole genome shotgun (WGS) entry which is preliminary data.</text>
</comment>
<reference evidence="2" key="1">
    <citation type="journal article" date="2022" name="G3 (Bethesda)">
        <title>High quality genome of the basidiomycete yeast Dioszegia hungarica PDD-24b-2 isolated from cloud water.</title>
        <authorList>
            <person name="Jarrige D."/>
            <person name="Haridas S."/>
            <person name="Bleykasten-Grosshans C."/>
            <person name="Joly M."/>
            <person name="Nadalig T."/>
            <person name="Sancelme M."/>
            <person name="Vuilleumier S."/>
            <person name="Grigoriev I.V."/>
            <person name="Amato P."/>
            <person name="Bringel F."/>
        </authorList>
    </citation>
    <scope>NUCLEOTIDE SEQUENCE</scope>
    <source>
        <strain evidence="2">PDD-24b-2</strain>
    </source>
</reference>
<evidence type="ECO:0000313" key="3">
    <source>
        <dbReference type="Proteomes" id="UP001164286"/>
    </source>
</evidence>
<evidence type="ECO:0000259" key="1">
    <source>
        <dbReference type="SMART" id="SM00672"/>
    </source>
</evidence>
<gene>
    <name evidence="2" type="ORF">MKK02DRAFT_31306</name>
</gene>
<dbReference type="PANTHER" id="PTHR12203:SF118">
    <property type="entry name" value="BETA-1,2-XYLOSYLTRANSFERASE 1"/>
    <property type="match status" value="1"/>
</dbReference>
<keyword evidence="3" id="KW-1185">Reference proteome</keyword>
<dbReference type="PANTHER" id="PTHR12203">
    <property type="entry name" value="KDEL LYS-ASP-GLU-LEU CONTAINING - RELATED"/>
    <property type="match status" value="1"/>
</dbReference>
<sequence length="459" mass="53024">MGSRTSRLCIHLSLDDGDRLPPSQNPEEPMLLAVWVDDVSHHPPSAKLLSQSRQLAYAAKVWDESELLALEAEEETKKGWGNACDPALNRDFGQDVLAAVQRNNAQQASFIDEPMVYADPCKHPEHLRQNGEMIMKEESSVRGLLPLASLNSPLGGGEIIGPTTVGRKAIAPYMPWSAKTEHRLWWRGNAHSAFYYDKWDWRAGQRLRLSDFASGRRERMEAEMAGGMGMSAEERGSPVLLEREERVRREWREREVLRETYLNVSLISTQRAWSCGGHYAHVFFCNTEDGRPNATCPQDKACDAVMDAEYDFAPYADKAYELKHKFRLDIDGFGWTTRWREELSKNNVVIKITLYPEWWTPQAIPWYHYIPGSYTFNDLYDIMAFFTGTPEERAGEISEKRRVVLVERDKMAEEIAARGREFAMTRLRYEDMRVYMFLLLLEYRRAWSDDRKAATFKLD</sequence>
<dbReference type="Proteomes" id="UP001164286">
    <property type="component" value="Unassembled WGS sequence"/>
</dbReference>
<dbReference type="Pfam" id="PF05686">
    <property type="entry name" value="Glyco_transf_90"/>
    <property type="match status" value="1"/>
</dbReference>
<dbReference type="EMBL" id="JAKWFO010000002">
    <property type="protein sequence ID" value="KAI9639049.1"/>
    <property type="molecule type" value="Genomic_DNA"/>
</dbReference>
<name>A0AA38HG65_9TREE</name>
<proteinExistence type="predicted"/>
<accession>A0AA38HG65</accession>
<dbReference type="SMART" id="SM00672">
    <property type="entry name" value="CAP10"/>
    <property type="match status" value="1"/>
</dbReference>